<dbReference type="Gene3D" id="3.40.50.150">
    <property type="entry name" value="Vaccinia Virus protein VP39"/>
    <property type="match status" value="1"/>
</dbReference>
<reference evidence="2 3" key="1">
    <citation type="submission" date="2018-12" db="EMBL/GenBank/DDBJ databases">
        <title>Genomic taxonomy of the Vibrionaceae family.</title>
        <authorList>
            <person name="Gomez-Gil B."/>
            <person name="Enciso-Ibarra K."/>
        </authorList>
    </citation>
    <scope>NUCLEOTIDE SEQUENCE [LARGE SCALE GENOMIC DNA]</scope>
    <source>
        <strain evidence="2 3">CAIM 594</strain>
    </source>
</reference>
<keyword evidence="2" id="KW-0489">Methyltransferase</keyword>
<gene>
    <name evidence="2" type="ORF">EJA03_13825</name>
</gene>
<comment type="caution">
    <text evidence="2">The sequence shown here is derived from an EMBL/GenBank/DDBJ whole genome shotgun (WGS) entry which is preliminary data.</text>
</comment>
<keyword evidence="3" id="KW-1185">Reference proteome</keyword>
<organism evidence="2 3">
    <name type="scientific">Vibrio pectenicida</name>
    <dbReference type="NCBI Taxonomy" id="62763"/>
    <lineage>
        <taxon>Bacteria</taxon>
        <taxon>Pseudomonadati</taxon>
        <taxon>Pseudomonadota</taxon>
        <taxon>Gammaproteobacteria</taxon>
        <taxon>Vibrionales</taxon>
        <taxon>Vibrionaceae</taxon>
        <taxon>Vibrio</taxon>
    </lineage>
</organism>
<dbReference type="OrthoDB" id="1843260at2"/>
<feature type="domain" description="DUF6094" evidence="1">
    <location>
        <begin position="11"/>
        <end position="195"/>
    </location>
</feature>
<dbReference type="GO" id="GO:0032259">
    <property type="term" value="P:methylation"/>
    <property type="evidence" value="ECO:0007669"/>
    <property type="project" value="UniProtKB-KW"/>
</dbReference>
<dbReference type="InterPro" id="IPR046076">
    <property type="entry name" value="DUF6094"/>
</dbReference>
<dbReference type="SUPFAM" id="SSF53335">
    <property type="entry name" value="S-adenosyl-L-methionine-dependent methyltransferases"/>
    <property type="match status" value="1"/>
</dbReference>
<evidence type="ECO:0000259" key="1">
    <source>
        <dbReference type="Pfam" id="PF19587"/>
    </source>
</evidence>
<dbReference type="EMBL" id="RSFA01000066">
    <property type="protein sequence ID" value="RSD30469.1"/>
    <property type="molecule type" value="Genomic_DNA"/>
</dbReference>
<name>A0A427U1E0_9VIBR</name>
<proteinExistence type="predicted"/>
<dbReference type="PRINTS" id="PR00507">
    <property type="entry name" value="N12N6MTFRASE"/>
</dbReference>
<evidence type="ECO:0000313" key="2">
    <source>
        <dbReference type="EMBL" id="RSD30469.1"/>
    </source>
</evidence>
<accession>A0A427U1E0</accession>
<keyword evidence="2" id="KW-0808">Transferase</keyword>
<dbReference type="RefSeq" id="WP_125322328.1">
    <property type="nucleotide sequence ID" value="NZ_AP024891.1"/>
</dbReference>
<dbReference type="InterPro" id="IPR029063">
    <property type="entry name" value="SAM-dependent_MTases_sf"/>
</dbReference>
<dbReference type="GO" id="GO:0008168">
    <property type="term" value="F:methyltransferase activity"/>
    <property type="evidence" value="ECO:0007669"/>
    <property type="project" value="UniProtKB-KW"/>
</dbReference>
<sequence length="363" mass="40498">MAVMHPRVAGNYLKDGYYPTDEATISKLSRLLVCLPGHHRFLDPCCGEGLAMAQLLREIEGEADCRIDSFGVELDAKRAALAKPRLHRLLHSNVFDTIMGAGSQSFLFLNPPYGDLVSDQLSKTQRAMARLEIQFTRRVLPALKRGGLLALVVPSTSLTPAFSRFLSERLDDVRVFRAETDRFKQVVLLGVKHDQRGKAAEQRQHVVEHLTQIGQGERQPSSMPEGVRLYQIAPLSPQPFRFEKVSPSVDELREAFEAHQGLWPTFDLTFDKRSRHLVPRPLKRLSPWHLSLSLAAGQVAGRVVSNDGKTQLLVKGGTQKVQKTQTQVEGDQVVTTKVDQFVPLIRAIHITPGPAFGQIVVIR</sequence>
<dbReference type="CDD" id="cd02440">
    <property type="entry name" value="AdoMet_MTases"/>
    <property type="match status" value="1"/>
</dbReference>
<dbReference type="Pfam" id="PF19587">
    <property type="entry name" value="DUF6094"/>
    <property type="match status" value="1"/>
</dbReference>
<evidence type="ECO:0000313" key="3">
    <source>
        <dbReference type="Proteomes" id="UP000269041"/>
    </source>
</evidence>
<dbReference type="Proteomes" id="UP000269041">
    <property type="component" value="Unassembled WGS sequence"/>
</dbReference>
<dbReference type="AlphaFoldDB" id="A0A427U1E0"/>
<protein>
    <submittedName>
        <fullName evidence="2">SAM-dependent DNA methyltransferase</fullName>
    </submittedName>
</protein>